<evidence type="ECO:0000256" key="1">
    <source>
        <dbReference type="SAM" id="Phobius"/>
    </source>
</evidence>
<evidence type="ECO:0000313" key="2">
    <source>
        <dbReference type="EnsemblMetazoa" id="GPAI033570-PA"/>
    </source>
</evidence>
<feature type="transmembrane region" description="Helical" evidence="1">
    <location>
        <begin position="79"/>
        <end position="101"/>
    </location>
</feature>
<dbReference type="VEuPathDB" id="VectorBase:GPAI033570"/>
<organism evidence="2 3">
    <name type="scientific">Glossina pallidipes</name>
    <name type="common">Tsetse fly</name>
    <dbReference type="NCBI Taxonomy" id="7398"/>
    <lineage>
        <taxon>Eukaryota</taxon>
        <taxon>Metazoa</taxon>
        <taxon>Ecdysozoa</taxon>
        <taxon>Arthropoda</taxon>
        <taxon>Hexapoda</taxon>
        <taxon>Insecta</taxon>
        <taxon>Pterygota</taxon>
        <taxon>Neoptera</taxon>
        <taxon>Endopterygota</taxon>
        <taxon>Diptera</taxon>
        <taxon>Brachycera</taxon>
        <taxon>Muscomorpha</taxon>
        <taxon>Hippoboscoidea</taxon>
        <taxon>Glossinidae</taxon>
        <taxon>Glossina</taxon>
    </lineage>
</organism>
<reference evidence="3" key="1">
    <citation type="submission" date="2014-03" db="EMBL/GenBank/DDBJ databases">
        <authorList>
            <person name="Aksoy S."/>
            <person name="Warren W."/>
            <person name="Wilson R.K."/>
        </authorList>
    </citation>
    <scope>NUCLEOTIDE SEQUENCE [LARGE SCALE GENOMIC DNA]</scope>
    <source>
        <strain evidence="3">IAEA</strain>
    </source>
</reference>
<dbReference type="EnsemblMetazoa" id="GPAI033570-RA">
    <property type="protein sequence ID" value="GPAI033570-PA"/>
    <property type="gene ID" value="GPAI033570"/>
</dbReference>
<proteinExistence type="predicted"/>
<keyword evidence="3" id="KW-1185">Reference proteome</keyword>
<name>A0A1B0A3S3_GLOPL</name>
<evidence type="ECO:0000313" key="3">
    <source>
        <dbReference type="Proteomes" id="UP000092445"/>
    </source>
</evidence>
<keyword evidence="1" id="KW-1133">Transmembrane helix</keyword>
<keyword evidence="1" id="KW-0812">Transmembrane</keyword>
<keyword evidence="1" id="KW-0472">Membrane</keyword>
<accession>A0A1B0A3S3</accession>
<dbReference type="Proteomes" id="UP000092445">
    <property type="component" value="Unassembled WGS sequence"/>
</dbReference>
<reference evidence="2" key="2">
    <citation type="submission" date="2020-05" db="UniProtKB">
        <authorList>
            <consortium name="EnsemblMetazoa"/>
        </authorList>
    </citation>
    <scope>IDENTIFICATION</scope>
    <source>
        <strain evidence="2">IAEA</strain>
    </source>
</reference>
<protein>
    <submittedName>
        <fullName evidence="2">Uncharacterized protein</fullName>
    </submittedName>
</protein>
<dbReference type="AlphaFoldDB" id="A0A1B0A3S3"/>
<sequence>MYDITKTIAVLKRLRKFSPVAANDIEAVSNSSLHYGGNNLYKTLYIDPFCCGVESHFYRHHLFTYYHKLHAFMSRHHYFNIWILSTIFVNLSVCMLIINYIRIKIKELPVKEIAYLVH</sequence>